<feature type="region of interest" description="Disordered" evidence="1">
    <location>
        <begin position="142"/>
        <end position="205"/>
    </location>
</feature>
<feature type="region of interest" description="Disordered" evidence="1">
    <location>
        <begin position="218"/>
        <end position="281"/>
    </location>
</feature>
<keyword evidence="4" id="KW-1185">Reference proteome</keyword>
<dbReference type="InterPro" id="IPR024630">
    <property type="entry name" value="Stc1"/>
</dbReference>
<accession>A0A0B2WVW3</accession>
<protein>
    <recommendedName>
        <fullName evidence="2">Stc1 domain-containing protein</fullName>
    </recommendedName>
</protein>
<proteinExistence type="predicted"/>
<comment type="caution">
    <text evidence="3">The sequence shown here is derived from an EMBL/GenBank/DDBJ whole genome shotgun (WGS) entry which is preliminary data.</text>
</comment>
<feature type="domain" description="Stc1" evidence="2">
    <location>
        <begin position="24"/>
        <end position="105"/>
    </location>
</feature>
<sequence length="434" mass="45844">MPSTERGNIEPSRGSAPGLPVRYRCKVGGEWKSLQFFSKNQQSLLQRQTSVRGCIDAANSGMTCIEHSANCRREIRCELCGLVKSIDQFSKSMRRSDDPTCLQCTAWGEVQEPGVTPAPLQTGHRLVEEENRDIRGKRFVESTDFVPSAMPQPPTTAMSSLGIGGGSTGGHSHARLGGPSSSRGPSSVVSAPVSVASSGPTPPHLESIVSKLMQRDGLVKSSSADDGSESAASSAEPVTVQGWLAGNQAPPVDRSASGRGSEDDGSDAGRATLSNLNSCLPPHIRAKMSSTASRAALFQPAVPGSSSRGSEAGSISTATTMRREQDNVRRTPYNAWDNAGKLHKAIKSPTVSDGDAASTTSNVLARHVGTSGHGGSRVPTTKQDAPKSKNAWFKAPMHRPDPQAAADRMSAGPVDPDIDRQRLMNYCDSEGSRR</sequence>
<dbReference type="Proteomes" id="UP000030816">
    <property type="component" value="Unassembled WGS sequence"/>
</dbReference>
<dbReference type="Pfam" id="PF12898">
    <property type="entry name" value="Stc1"/>
    <property type="match status" value="1"/>
</dbReference>
<dbReference type="GeneID" id="63738578"/>
<evidence type="ECO:0000313" key="4">
    <source>
        <dbReference type="Proteomes" id="UP000030816"/>
    </source>
</evidence>
<dbReference type="HOGENOM" id="CLU_717826_0_0_1"/>
<dbReference type="RefSeq" id="XP_040678800.1">
    <property type="nucleotide sequence ID" value="XM_040822921.1"/>
</dbReference>
<organism evidence="3 4">
    <name type="scientific">Metarhizium album (strain ARSEF 1941)</name>
    <dbReference type="NCBI Taxonomy" id="1081103"/>
    <lineage>
        <taxon>Eukaryota</taxon>
        <taxon>Fungi</taxon>
        <taxon>Dikarya</taxon>
        <taxon>Ascomycota</taxon>
        <taxon>Pezizomycotina</taxon>
        <taxon>Sordariomycetes</taxon>
        <taxon>Hypocreomycetidae</taxon>
        <taxon>Hypocreales</taxon>
        <taxon>Clavicipitaceae</taxon>
        <taxon>Metarhizium</taxon>
    </lineage>
</organism>
<feature type="compositionally biased region" description="Low complexity" evidence="1">
    <location>
        <begin position="177"/>
        <end position="199"/>
    </location>
</feature>
<dbReference type="EMBL" id="AZHE01000009">
    <property type="protein sequence ID" value="KHN97734.1"/>
    <property type="molecule type" value="Genomic_DNA"/>
</dbReference>
<evidence type="ECO:0000259" key="2">
    <source>
        <dbReference type="Pfam" id="PF12898"/>
    </source>
</evidence>
<feature type="region of interest" description="Disordered" evidence="1">
    <location>
        <begin position="366"/>
        <end position="434"/>
    </location>
</feature>
<evidence type="ECO:0000256" key="1">
    <source>
        <dbReference type="SAM" id="MobiDB-lite"/>
    </source>
</evidence>
<evidence type="ECO:0000313" key="3">
    <source>
        <dbReference type="EMBL" id="KHN97734.1"/>
    </source>
</evidence>
<name>A0A0B2WVW3_METAS</name>
<feature type="compositionally biased region" description="Low complexity" evidence="1">
    <location>
        <begin position="304"/>
        <end position="316"/>
    </location>
</feature>
<dbReference type="STRING" id="1081103.A0A0B2WVW3"/>
<feature type="region of interest" description="Disordered" evidence="1">
    <location>
        <begin position="300"/>
        <end position="326"/>
    </location>
</feature>
<dbReference type="OrthoDB" id="3514033at2759"/>
<feature type="compositionally biased region" description="Low complexity" evidence="1">
    <location>
        <begin position="221"/>
        <end position="236"/>
    </location>
</feature>
<dbReference type="AlphaFoldDB" id="A0A0B2WVW3"/>
<reference evidence="3 4" key="1">
    <citation type="journal article" date="2014" name="Proc. Natl. Acad. Sci. U.S.A.">
        <title>Trajectory and genomic determinants of fungal-pathogen speciation and host adaptation.</title>
        <authorList>
            <person name="Hu X."/>
            <person name="Xiao G."/>
            <person name="Zheng P."/>
            <person name="Shang Y."/>
            <person name="Su Y."/>
            <person name="Zhang X."/>
            <person name="Liu X."/>
            <person name="Zhan S."/>
            <person name="St Leger R.J."/>
            <person name="Wang C."/>
        </authorList>
    </citation>
    <scope>NUCLEOTIDE SEQUENCE [LARGE SCALE GENOMIC DNA]</scope>
    <source>
        <strain evidence="3 4">ARSEF 1941</strain>
    </source>
</reference>
<gene>
    <name evidence="3" type="ORF">MAM_04123</name>
</gene>